<gene>
    <name evidence="1" type="ORF">NQ176_g909</name>
</gene>
<name>A0ACC1NVH1_9HYPO</name>
<keyword evidence="2" id="KW-1185">Reference proteome</keyword>
<organism evidence="1 2">
    <name type="scientific">Zarea fungicola</name>
    <dbReference type="NCBI Taxonomy" id="93591"/>
    <lineage>
        <taxon>Eukaryota</taxon>
        <taxon>Fungi</taxon>
        <taxon>Dikarya</taxon>
        <taxon>Ascomycota</taxon>
        <taxon>Pezizomycotina</taxon>
        <taxon>Sordariomycetes</taxon>
        <taxon>Hypocreomycetidae</taxon>
        <taxon>Hypocreales</taxon>
        <taxon>Cordycipitaceae</taxon>
        <taxon>Zarea</taxon>
    </lineage>
</organism>
<reference evidence="1" key="1">
    <citation type="submission" date="2022-08" db="EMBL/GenBank/DDBJ databases">
        <title>Genome Sequence of Lecanicillium fungicola.</title>
        <authorList>
            <person name="Buettner E."/>
        </authorList>
    </citation>
    <scope>NUCLEOTIDE SEQUENCE</scope>
    <source>
        <strain evidence="1">Babe33</strain>
    </source>
</reference>
<evidence type="ECO:0000313" key="2">
    <source>
        <dbReference type="Proteomes" id="UP001143910"/>
    </source>
</evidence>
<comment type="caution">
    <text evidence="1">The sequence shown here is derived from an EMBL/GenBank/DDBJ whole genome shotgun (WGS) entry which is preliminary data.</text>
</comment>
<evidence type="ECO:0000313" key="1">
    <source>
        <dbReference type="EMBL" id="KAJ2983128.1"/>
    </source>
</evidence>
<dbReference type="Proteomes" id="UP001143910">
    <property type="component" value="Unassembled WGS sequence"/>
</dbReference>
<accession>A0ACC1NVH1</accession>
<proteinExistence type="predicted"/>
<dbReference type="EMBL" id="JANJQO010000042">
    <property type="protein sequence ID" value="KAJ2983128.1"/>
    <property type="molecule type" value="Genomic_DNA"/>
</dbReference>
<sequence>MELSWRAFWLWLLGKPSSAKTSLASFNVLTATVTDLEKLLNNGTLTSEIVVTEYLKQIEQNNGYLHAIIATAPKDLLLQRARFLDKERAAGRVLSPLHGIPLLVKVLTAKSCYTANCLPMLGQHRHPFRPGNGHHGWDTCFGWVASSRELTLLAAGAIILAKANLSELKACTCQLAGQPLVGLRSPPTLSGGKRWDDGFGGHSAVGGSSSGSCAGVAAGFAPAALGTDTNGSILMPATRHDVYAMKPTLGLISQDGVCPISLDFDSVGPIARSARDIALLMDAIIDRHRAINILNGTYTSQLTGSFDGIRIGVLDPKAWHMPTVAVSPNKDVDDQQDADIEAAYKKLKSLGVTVREVKVASLDELTVNGMSQIQRVMDSQFRKTIDMYLSKLDGGKVHSLDQLMEFMRDNAEKEMPPESPNMKRLETAAAFNISEEEYLNALTDMRDFGRRRAIDKSLRDYNVDVILGPGDSRMNELYATAGYPMVVMPLSYAKFNGRPLGVCAVASANREGLLIQLMSAWEAHFNTERQLPTWVGGDPSSTSKSEL</sequence>
<protein>
    <submittedName>
        <fullName evidence="1">Uncharacterized protein</fullName>
    </submittedName>
</protein>